<keyword evidence="2" id="KW-1185">Reference proteome</keyword>
<gene>
    <name evidence="1" type="ORF">SAMN04488127_2926</name>
</gene>
<sequence length="209" mass="24595">MRDLDFYAYHGTSDTSAKKIVASQSFIIKGNRTNHWLGDGFYLYREDYKQASVWAQTKYRFRKNVKPTVLEARINAPFNKVLHLDTREGIESLARFLSHVREEILFEPEEDKISAHFVFSMMDPEYVWAIIKTFTVQSRPIDENKRLKQLSFIHNEEEISYRLQGTQVCVKNSRAIVDSSIQEVAMDKQAKLTMTKKVVKEDDFPWKFQ</sequence>
<evidence type="ECO:0008006" key="3">
    <source>
        <dbReference type="Google" id="ProtNLM"/>
    </source>
</evidence>
<proteinExistence type="predicted"/>
<dbReference type="OrthoDB" id="274805at2"/>
<evidence type="ECO:0000313" key="2">
    <source>
        <dbReference type="Proteomes" id="UP000199200"/>
    </source>
</evidence>
<dbReference type="RefSeq" id="WP_092055779.1">
    <property type="nucleotide sequence ID" value="NZ_FNZF01000008.1"/>
</dbReference>
<dbReference type="STRING" id="426757.SAMN04488127_2926"/>
<name>A0A1H7BY08_9BACL</name>
<dbReference type="EMBL" id="FNZF01000008">
    <property type="protein sequence ID" value="SEJ82469.1"/>
    <property type="molecule type" value="Genomic_DNA"/>
</dbReference>
<protein>
    <recommendedName>
        <fullName evidence="3">DUF3990 domain-containing protein</fullName>
    </recommendedName>
</protein>
<evidence type="ECO:0000313" key="1">
    <source>
        <dbReference type="EMBL" id="SEJ82469.1"/>
    </source>
</evidence>
<organism evidence="1 2">
    <name type="scientific">Bhargavaea ginsengi</name>
    <dbReference type="NCBI Taxonomy" id="426757"/>
    <lineage>
        <taxon>Bacteria</taxon>
        <taxon>Bacillati</taxon>
        <taxon>Bacillota</taxon>
        <taxon>Bacilli</taxon>
        <taxon>Bacillales</taxon>
        <taxon>Caryophanaceae</taxon>
        <taxon>Bhargavaea</taxon>
    </lineage>
</organism>
<dbReference type="Gene3D" id="3.90.175.10">
    <property type="entry name" value="Diphtheria Toxin, domain 1"/>
    <property type="match status" value="1"/>
</dbReference>
<reference evidence="2" key="1">
    <citation type="submission" date="2016-10" db="EMBL/GenBank/DDBJ databases">
        <authorList>
            <person name="Varghese N."/>
            <person name="Submissions S."/>
        </authorList>
    </citation>
    <scope>NUCLEOTIDE SEQUENCE [LARGE SCALE GENOMIC DNA]</scope>
    <source>
        <strain evidence="2">CGMCC 1.6763</strain>
    </source>
</reference>
<dbReference type="SUPFAM" id="SSF56399">
    <property type="entry name" value="ADP-ribosylation"/>
    <property type="match status" value="1"/>
</dbReference>
<accession>A0A1H7BY08</accession>
<dbReference type="Proteomes" id="UP000199200">
    <property type="component" value="Unassembled WGS sequence"/>
</dbReference>
<dbReference type="AlphaFoldDB" id="A0A1H7BY08"/>